<dbReference type="PATRIC" id="fig|1434110.4.peg.162"/>
<name>A0A0E3SAC9_9EURY</name>
<evidence type="ECO:0000313" key="2">
    <source>
        <dbReference type="EMBL" id="AKB76627.1"/>
    </source>
</evidence>
<keyword evidence="1" id="KW-1133">Transmembrane helix</keyword>
<dbReference type="STRING" id="1434110.MSHOH_0144"/>
<feature type="transmembrane region" description="Helical" evidence="1">
    <location>
        <begin position="6"/>
        <end position="24"/>
    </location>
</feature>
<dbReference type="RefSeq" id="WP_048142957.1">
    <property type="nucleotide sequence ID" value="NZ_CP009516.1"/>
</dbReference>
<dbReference type="KEGG" id="mhor:MSHOH_0144"/>
<protein>
    <submittedName>
        <fullName evidence="2">Uncharacterized protein</fullName>
    </submittedName>
</protein>
<keyword evidence="3" id="KW-1185">Reference proteome</keyword>
<sequence>MYLEIAMLAYFVVLFLTIRDIRIFKRTGYFSYRKGALKGLAASSLILLGAISVEAKPEIGLLIVLLGLTVNRKGAREPVFTSAGTLDRFLGKTDYVKNSRSRKNSKKAEPSRNKG</sequence>
<evidence type="ECO:0000313" key="3">
    <source>
        <dbReference type="Proteomes" id="UP000033101"/>
    </source>
</evidence>
<dbReference type="AlphaFoldDB" id="A0A0E3SAC9"/>
<keyword evidence="1" id="KW-0812">Transmembrane</keyword>
<proteinExistence type="predicted"/>
<organism evidence="2 3">
    <name type="scientific">Methanosarcina horonobensis HB-1 = JCM 15518</name>
    <dbReference type="NCBI Taxonomy" id="1434110"/>
    <lineage>
        <taxon>Archaea</taxon>
        <taxon>Methanobacteriati</taxon>
        <taxon>Methanobacteriota</taxon>
        <taxon>Stenosarchaea group</taxon>
        <taxon>Methanomicrobia</taxon>
        <taxon>Methanosarcinales</taxon>
        <taxon>Methanosarcinaceae</taxon>
        <taxon>Methanosarcina</taxon>
    </lineage>
</organism>
<dbReference type="OrthoDB" id="148043at2157"/>
<dbReference type="HOGENOM" id="CLU_176737_0_0_2"/>
<gene>
    <name evidence="2" type="ORF">MSHOH_0144</name>
</gene>
<dbReference type="Proteomes" id="UP000033101">
    <property type="component" value="Chromosome"/>
</dbReference>
<accession>A0A0E3SAC9</accession>
<dbReference type="GeneID" id="24829259"/>
<reference evidence="2 3" key="1">
    <citation type="submission" date="2014-07" db="EMBL/GenBank/DDBJ databases">
        <title>Methanogenic archaea and the global carbon cycle.</title>
        <authorList>
            <person name="Henriksen J.R."/>
            <person name="Luke J."/>
            <person name="Reinhart S."/>
            <person name="Benedict M.N."/>
            <person name="Youngblut N.D."/>
            <person name="Metcalf M.E."/>
            <person name="Whitaker R.J."/>
            <person name="Metcalf W.W."/>
        </authorList>
    </citation>
    <scope>NUCLEOTIDE SEQUENCE [LARGE SCALE GENOMIC DNA]</scope>
    <source>
        <strain evidence="2 3">HB-1</strain>
    </source>
</reference>
<evidence type="ECO:0000256" key="1">
    <source>
        <dbReference type="SAM" id="Phobius"/>
    </source>
</evidence>
<dbReference type="EMBL" id="CP009516">
    <property type="protein sequence ID" value="AKB76627.1"/>
    <property type="molecule type" value="Genomic_DNA"/>
</dbReference>
<keyword evidence="1" id="KW-0472">Membrane</keyword>